<dbReference type="AlphaFoldDB" id="A0A062XXE7"/>
<sequence length="891" mass="99228">MKTQRLLVFLLSAVIAGLFLASSGAAKLPPLLDRELFFGNAEILGAKISPDGKFIAFLKPWNDTRNIWVKGTFEPFSAARLLTAETKRPIPGFFWSQDSRFILFVKDNDGDENYNVWAVNPQDPPEEGKPTPKARNLTDLKGVRARIYSVPKKQPDIIWVGLNDRDPSWHDLYRVHIATGEKELVYKNTDRIVGWEFDLEGQPRLASRILENGDTEILAFDSGQFKKVYGCSVLETCGTLRFSKDGNKVYLLTNRGENVNFIQLSLLDLTTGQEEKVESDPLGRVDLEDAIFSERTDELVGTVYLEDKPRVYFRDPSWAEMYAYLQKKLPGKVVNISSMTRDEKLMLITATSDTEPGETYLFDRERKKLTFQYRIRERLPRKYLASVQPIRYRSSDGLEIPAYLTLPKGIPAKNLPLVVVPHGGPWARDFWGYSGMAQFLANRGYAVLQPNFRGSTGYGKAFLNAGNKQWGEKMQDDITWGVKYLVEKGIADPKRVGIMGGSYGGYATLAGVTFTPDLYAAAVDIVGPSNLITLLESIPPYWEAMRVIFHVRMGDPSTPEGKAQLERQSPLNHVDKIKTPLMVVQGANDPRVKKSESDQIVVALRDKGFAVEYLLADDEGHGFARPVNQMAMFAAVEKFLAKHLGGRYQADMPPDVAKRLAEITVDVSKVEKPKKIQVQAKPAVHVALLPGTFRYSLRVEAQGQSQSFESAISVQEKDNAWVVTETLKLPQGEVSDTAEVSKADLTLLRRSVNQGPLSLTAHFEKEKITGTMTMAGQSKPFEIALSGPVMADGPATGPTLVALAQQGGESWTFFRADLLRQQAQPCQVTILGEETVAWESSSVPTTKLEMVCGEGEDRFTFWVDRSRNVLLKSSGQSARMGGVTIHRTLLP</sequence>
<dbReference type="GO" id="GO:0006508">
    <property type="term" value="P:proteolysis"/>
    <property type="evidence" value="ECO:0007669"/>
    <property type="project" value="InterPro"/>
</dbReference>
<dbReference type="STRING" id="1312852.EG19_07330"/>
<dbReference type="Gene3D" id="3.40.50.1820">
    <property type="entry name" value="alpha/beta hydrolase"/>
    <property type="match status" value="1"/>
</dbReference>
<evidence type="ECO:0000256" key="1">
    <source>
        <dbReference type="ARBA" id="ARBA00022801"/>
    </source>
</evidence>
<evidence type="ECO:0000313" key="4">
    <source>
        <dbReference type="Proteomes" id="UP000027284"/>
    </source>
</evidence>
<dbReference type="Gene3D" id="2.120.10.30">
    <property type="entry name" value="TolB, C-terminal domain"/>
    <property type="match status" value="1"/>
</dbReference>
<evidence type="ECO:0000259" key="2">
    <source>
        <dbReference type="Pfam" id="PF00326"/>
    </source>
</evidence>
<evidence type="ECO:0000313" key="3">
    <source>
        <dbReference type="EMBL" id="KDA53180.1"/>
    </source>
</evidence>
<dbReference type="Proteomes" id="UP000027284">
    <property type="component" value="Unassembled WGS sequence"/>
</dbReference>
<gene>
    <name evidence="3" type="ORF">EG19_07330</name>
</gene>
<dbReference type="Pfam" id="PF00326">
    <property type="entry name" value="Peptidase_S9"/>
    <property type="match status" value="1"/>
</dbReference>
<organism evidence="3 4">
    <name type="scientific">Thermoanaerobaculum aquaticum</name>
    <dbReference type="NCBI Taxonomy" id="1312852"/>
    <lineage>
        <taxon>Bacteria</taxon>
        <taxon>Pseudomonadati</taxon>
        <taxon>Acidobacteriota</taxon>
        <taxon>Thermoanaerobaculia</taxon>
        <taxon>Thermoanaerobaculales</taxon>
        <taxon>Thermoanaerobaculaceae</taxon>
        <taxon>Thermoanaerobaculum</taxon>
    </lineage>
</organism>
<dbReference type="SUPFAM" id="SSF82171">
    <property type="entry name" value="DPP6 N-terminal domain-like"/>
    <property type="match status" value="1"/>
</dbReference>
<dbReference type="OrthoDB" id="108903at2"/>
<keyword evidence="1" id="KW-0378">Hydrolase</keyword>
<dbReference type="PANTHER" id="PTHR42776:SF27">
    <property type="entry name" value="DIPEPTIDYL PEPTIDASE FAMILY MEMBER 6"/>
    <property type="match status" value="1"/>
</dbReference>
<reference evidence="3 4" key="1">
    <citation type="submission" date="2014-04" db="EMBL/GenBank/DDBJ databases">
        <title>The Genome Sequence of Thermoanaerobaculum aquaticum MP-01, The First Cultivated Group 23 Acidobacterium.</title>
        <authorList>
            <person name="Stamps B.W."/>
            <person name="Losey N.A."/>
            <person name="Lawson P.A."/>
            <person name="Stevenson B.S."/>
        </authorList>
    </citation>
    <scope>NUCLEOTIDE SEQUENCE [LARGE SCALE GENOMIC DNA]</scope>
    <source>
        <strain evidence="3 4">MP-01</strain>
    </source>
</reference>
<proteinExistence type="predicted"/>
<dbReference type="GO" id="GO:0004252">
    <property type="term" value="F:serine-type endopeptidase activity"/>
    <property type="evidence" value="ECO:0007669"/>
    <property type="project" value="TreeGrafter"/>
</dbReference>
<feature type="domain" description="Peptidase S9 prolyl oligopeptidase catalytic" evidence="2">
    <location>
        <begin position="431"/>
        <end position="646"/>
    </location>
</feature>
<accession>A0A062XXE7</accession>
<keyword evidence="4" id="KW-1185">Reference proteome</keyword>
<dbReference type="InterPro" id="IPR011042">
    <property type="entry name" value="6-blade_b-propeller_TolB-like"/>
</dbReference>
<dbReference type="PANTHER" id="PTHR42776">
    <property type="entry name" value="SERINE PEPTIDASE S9 FAMILY MEMBER"/>
    <property type="match status" value="1"/>
</dbReference>
<dbReference type="InterPro" id="IPR029058">
    <property type="entry name" value="AB_hydrolase_fold"/>
</dbReference>
<comment type="caution">
    <text evidence="3">The sequence shown here is derived from an EMBL/GenBank/DDBJ whole genome shotgun (WGS) entry which is preliminary data.</text>
</comment>
<name>A0A062XXE7_9BACT</name>
<dbReference type="SUPFAM" id="SSF53474">
    <property type="entry name" value="alpha/beta-Hydrolases"/>
    <property type="match status" value="1"/>
</dbReference>
<dbReference type="EMBL" id="JMFG01000027">
    <property type="protein sequence ID" value="KDA53180.1"/>
    <property type="molecule type" value="Genomic_DNA"/>
</dbReference>
<dbReference type="InterPro" id="IPR001375">
    <property type="entry name" value="Peptidase_S9_cat"/>
</dbReference>
<protein>
    <submittedName>
        <fullName evidence="3">Peptidase S9</fullName>
    </submittedName>
</protein>